<gene>
    <name evidence="1" type="ORF">SAMN04490244_104304</name>
</gene>
<evidence type="ECO:0000313" key="1">
    <source>
        <dbReference type="EMBL" id="SER99090.1"/>
    </source>
</evidence>
<organism evidence="1 2">
    <name type="scientific">Tranquillimonas rosea</name>
    <dbReference type="NCBI Taxonomy" id="641238"/>
    <lineage>
        <taxon>Bacteria</taxon>
        <taxon>Pseudomonadati</taxon>
        <taxon>Pseudomonadota</taxon>
        <taxon>Alphaproteobacteria</taxon>
        <taxon>Rhodobacterales</taxon>
        <taxon>Roseobacteraceae</taxon>
        <taxon>Tranquillimonas</taxon>
    </lineage>
</organism>
<proteinExistence type="predicted"/>
<dbReference type="Gene3D" id="3.40.50.300">
    <property type="entry name" value="P-loop containing nucleotide triphosphate hydrolases"/>
    <property type="match status" value="1"/>
</dbReference>
<dbReference type="AlphaFoldDB" id="A0A1H9TP23"/>
<protein>
    <recommendedName>
        <fullName evidence="3">Sulfotransferase family protein</fullName>
    </recommendedName>
</protein>
<dbReference type="SUPFAM" id="SSF52540">
    <property type="entry name" value="P-loop containing nucleoside triphosphate hydrolases"/>
    <property type="match status" value="1"/>
</dbReference>
<dbReference type="RefSeq" id="WP_092692066.1">
    <property type="nucleotide sequence ID" value="NZ_CBDDGO010000004.1"/>
</dbReference>
<name>A0A1H9TP23_9RHOB</name>
<dbReference type="EMBL" id="FOGU01000004">
    <property type="protein sequence ID" value="SER99090.1"/>
    <property type="molecule type" value="Genomic_DNA"/>
</dbReference>
<dbReference type="STRING" id="641238.SAMN04490244_104304"/>
<dbReference type="InterPro" id="IPR027417">
    <property type="entry name" value="P-loop_NTPase"/>
</dbReference>
<reference evidence="1 2" key="1">
    <citation type="submission" date="2016-10" db="EMBL/GenBank/DDBJ databases">
        <authorList>
            <person name="de Groot N.N."/>
        </authorList>
    </citation>
    <scope>NUCLEOTIDE SEQUENCE [LARGE SCALE GENOMIC DNA]</scope>
    <source>
        <strain evidence="1 2">DSM 23042</strain>
    </source>
</reference>
<dbReference type="OrthoDB" id="8100534at2"/>
<dbReference type="Proteomes" id="UP000198885">
    <property type="component" value="Unassembled WGS sequence"/>
</dbReference>
<keyword evidence="2" id="KW-1185">Reference proteome</keyword>
<sequence length="216" mass="24879">MERKATAVFFESPESRENPKKTVHIFGVMRGGTTSVAGVVNMLGVHLGDTVGNNLEDRRFYGPENLPLMPGHIEESNSARDVWGWKFPHSIEYLEDILPLLRNPRLILVTRDAGAVYLGMQRRNDWPPERAVFMSFNRAKRNFEFFKRHRLPTLIVSYEKLLLHPRSTVCEIADYLAVDVDEETMKHCLEWVEPESYKKTATHADLARLVGQKLDK</sequence>
<evidence type="ECO:0008006" key="3">
    <source>
        <dbReference type="Google" id="ProtNLM"/>
    </source>
</evidence>
<accession>A0A1H9TP23</accession>
<evidence type="ECO:0000313" key="2">
    <source>
        <dbReference type="Proteomes" id="UP000198885"/>
    </source>
</evidence>